<dbReference type="NCBIfam" id="TIGR02917">
    <property type="entry name" value="PEP_TPR_lipo"/>
    <property type="match status" value="1"/>
</dbReference>
<keyword evidence="1" id="KW-0802">TPR repeat</keyword>
<feature type="repeat" description="TPR" evidence="1">
    <location>
        <begin position="130"/>
        <end position="163"/>
    </location>
</feature>
<dbReference type="Pfam" id="PF14559">
    <property type="entry name" value="TPR_19"/>
    <property type="match status" value="4"/>
</dbReference>
<comment type="caution">
    <text evidence="4">The sequence shown here is derived from an EMBL/GenBank/DDBJ whole genome shotgun (WGS) entry which is preliminary data.</text>
</comment>
<feature type="chain" id="PRO_5026257804" evidence="2">
    <location>
        <begin position="24"/>
        <end position="922"/>
    </location>
</feature>
<reference evidence="4 5" key="3">
    <citation type="submission" date="2019-11" db="EMBL/GenBank/DDBJ databases">
        <title>Type strains purchased from KCTC, JCM and DSMZ.</title>
        <authorList>
            <person name="Lu H."/>
        </authorList>
    </citation>
    <scope>NUCLEOTIDE SEQUENCE [LARGE SCALE GENOMIC DNA]</scope>
    <source>
        <strain evidence="4 5">KCTC 52429</strain>
    </source>
</reference>
<name>A0A6I3T2T6_9BURK</name>
<evidence type="ECO:0000256" key="2">
    <source>
        <dbReference type="SAM" id="SignalP"/>
    </source>
</evidence>
<evidence type="ECO:0000256" key="1">
    <source>
        <dbReference type="PROSITE-ProRule" id="PRU00339"/>
    </source>
</evidence>
<dbReference type="PROSITE" id="PS51257">
    <property type="entry name" value="PROKAR_LIPOPROTEIN"/>
    <property type="match status" value="1"/>
</dbReference>
<keyword evidence="3" id="KW-0449">Lipoprotein</keyword>
<sequence length="922" mass="98776">MTLPLKRRTASIACSVALATLLAACGKSDNPDQLVSDARQYMAKGEEKAALIQLKNAAAKKPTDGEVRLLLGQLYNDMNDAVSAEKELRRARALGIAETRLRVELAEALMTQSQPQRVLDELKDTPAPTAAVWTLRGRAHLDLGQRDAARDAFDAALKAAPNDADALLGRARHALMTGDAADANALVAKALASRPTHIDALMFEAELLRAANKDSAAVAVYDKVLAQKPQHAMAHLMKAHIAIGDGKYDQAKAELDAVRKATPRSLALFYAQARLDYVQGRYRQALDAVQAVLSTAPKHMPSVLMAGAIQYALGATAQAEQHFRNYLEFQPDNLYARKMLAATQLKTGNPDEMKAVLAPALKAAPNDAELYLIAGNGAMQRKDYGQAAGYFGQARAIAPGAADTHTALGVAAMMQNRNDDAIAELSKAVAIDAKAERPAALLVNVYLRQKDYAKAMAAVRQLQQQKPGSALASNLEGAVNLGLRNLPAARASFEKALTLDPAYWQAAENLAQLDLNAKKPEAAKQQFKNFIARNKNNLPAQLALANLEMAQGHRVEATKALEQAQRDHPEALQPGVLLAGQYMYNGERERALKLARALQVSHPAEPDVIDLVGQIHFANGDYDAALESYSKLAAVRPNSAVAHYRVAQSYMAQGKGPSAAASLKRSLAIEPEYRDAQLAQATLDIGNGAYDAAIATARRMQAKPDGKVLGLALEGDVLRAQNKPAAAAKAYEQALGISDAATMLIKMVVALSVAGQEQEANTRLAAWLDKHPKEALDVRLYLGNSARASDLARQSLPHFEAALALAPRNVQALTGLAWAMQGVKDSRALGHAEQAYKLAPEDGVVLDTLGWILVERGDTARAVPLLRKAAEKMPQAMAVRYHLGAALAKAGDRDSARKELTPLAQAPNFSDAAAVRGLLQQL</sequence>
<dbReference type="Proteomes" id="UP000622638">
    <property type="component" value="Unassembled WGS sequence"/>
</dbReference>
<evidence type="ECO:0000313" key="4">
    <source>
        <dbReference type="EMBL" id="MTV55821.1"/>
    </source>
</evidence>
<evidence type="ECO:0000313" key="6">
    <source>
        <dbReference type="Proteomes" id="UP000622638"/>
    </source>
</evidence>
<feature type="repeat" description="TPR" evidence="1">
    <location>
        <begin position="606"/>
        <end position="639"/>
    </location>
</feature>
<reference evidence="3" key="1">
    <citation type="journal article" date="2014" name="Int. J. Syst. Evol. Microbiol.">
        <title>Complete genome of a new Firmicutes species belonging to the dominant human colonic microbiota ('Ruminococcus bicirculans') reveals two chromosomes and a selective capacity to utilize plant glucans.</title>
        <authorList>
            <consortium name="NISC Comparative Sequencing Program"/>
            <person name="Wegmann U."/>
            <person name="Louis P."/>
            <person name="Goesmann A."/>
            <person name="Henrissat B."/>
            <person name="Duncan S.H."/>
            <person name="Flint H.J."/>
        </authorList>
    </citation>
    <scope>NUCLEOTIDE SEQUENCE</scope>
    <source>
        <strain evidence="3">CGMCC 1.15931</strain>
    </source>
</reference>
<dbReference type="PROSITE" id="PS50005">
    <property type="entry name" value="TPR"/>
    <property type="match status" value="3"/>
</dbReference>
<dbReference type="Gene3D" id="1.25.40.10">
    <property type="entry name" value="Tetratricopeptide repeat domain"/>
    <property type="match status" value="4"/>
</dbReference>
<dbReference type="RefSeq" id="WP_155473079.1">
    <property type="nucleotide sequence ID" value="NZ_BMKG01000022.1"/>
</dbReference>
<dbReference type="EMBL" id="BMKG01000022">
    <property type="protein sequence ID" value="GGC17029.1"/>
    <property type="molecule type" value="Genomic_DNA"/>
</dbReference>
<feature type="repeat" description="TPR" evidence="1">
    <location>
        <begin position="640"/>
        <end position="673"/>
    </location>
</feature>
<gene>
    <name evidence="4" type="primary">prsT</name>
    <name evidence="3" type="ORF">GCM10011572_42950</name>
    <name evidence="4" type="ORF">GM672_24145</name>
</gene>
<dbReference type="EMBL" id="WNKZ01000107">
    <property type="protein sequence ID" value="MTV55821.1"/>
    <property type="molecule type" value="Genomic_DNA"/>
</dbReference>
<accession>A0A6I3T2T6</accession>
<dbReference type="InterPro" id="IPR014266">
    <property type="entry name" value="PEP-CTERM_TPR_PrsT"/>
</dbReference>
<evidence type="ECO:0000313" key="5">
    <source>
        <dbReference type="Proteomes" id="UP000430634"/>
    </source>
</evidence>
<dbReference type="PANTHER" id="PTHR12558">
    <property type="entry name" value="CELL DIVISION CYCLE 16,23,27"/>
    <property type="match status" value="1"/>
</dbReference>
<dbReference type="SMART" id="SM00028">
    <property type="entry name" value="TPR"/>
    <property type="match status" value="17"/>
</dbReference>
<keyword evidence="2" id="KW-0732">Signal</keyword>
<reference evidence="3" key="4">
    <citation type="submission" date="2024-05" db="EMBL/GenBank/DDBJ databases">
        <authorList>
            <person name="Sun Q."/>
            <person name="Zhou Y."/>
        </authorList>
    </citation>
    <scope>NUCLEOTIDE SEQUENCE</scope>
    <source>
        <strain evidence="3">CGMCC 1.15931</strain>
    </source>
</reference>
<dbReference type="InterPro" id="IPR019734">
    <property type="entry name" value="TPR_rpt"/>
</dbReference>
<feature type="signal peptide" evidence="2">
    <location>
        <begin position="1"/>
        <end position="23"/>
    </location>
</feature>
<reference evidence="6" key="2">
    <citation type="journal article" date="2019" name="Int. J. Syst. Evol. Microbiol.">
        <title>The Global Catalogue of Microorganisms (GCM) 10K type strain sequencing project: providing services to taxonomists for standard genome sequencing and annotation.</title>
        <authorList>
            <consortium name="The Broad Institute Genomics Platform"/>
            <consortium name="The Broad Institute Genome Sequencing Center for Infectious Disease"/>
            <person name="Wu L."/>
            <person name="Ma J."/>
        </authorList>
    </citation>
    <scope>NUCLEOTIDE SEQUENCE [LARGE SCALE GENOMIC DNA]</scope>
    <source>
        <strain evidence="6">CGMCC 1.15931</strain>
    </source>
</reference>
<dbReference type="OrthoDB" id="5290951at2"/>
<dbReference type="PANTHER" id="PTHR12558:SF13">
    <property type="entry name" value="CELL DIVISION CYCLE PROTEIN 27 HOMOLOG"/>
    <property type="match status" value="1"/>
</dbReference>
<protein>
    <submittedName>
        <fullName evidence="3">Lipoprotein</fullName>
    </submittedName>
    <submittedName>
        <fullName evidence="4">PEP-CTERM system TPR-repeat protein PrsT</fullName>
    </submittedName>
</protein>
<dbReference type="Pfam" id="PF13414">
    <property type="entry name" value="TPR_11"/>
    <property type="match status" value="1"/>
</dbReference>
<evidence type="ECO:0000313" key="3">
    <source>
        <dbReference type="EMBL" id="GGC17029.1"/>
    </source>
</evidence>
<organism evidence="4 5">
    <name type="scientific">Pseudoduganella buxea</name>
    <dbReference type="NCBI Taxonomy" id="1949069"/>
    <lineage>
        <taxon>Bacteria</taxon>
        <taxon>Pseudomonadati</taxon>
        <taxon>Pseudomonadota</taxon>
        <taxon>Betaproteobacteria</taxon>
        <taxon>Burkholderiales</taxon>
        <taxon>Oxalobacteraceae</taxon>
        <taxon>Telluria group</taxon>
        <taxon>Pseudoduganella</taxon>
    </lineage>
</organism>
<dbReference type="Proteomes" id="UP000430634">
    <property type="component" value="Unassembled WGS sequence"/>
</dbReference>
<dbReference type="AlphaFoldDB" id="A0A6I3T2T6"/>
<dbReference type="InterPro" id="IPR011990">
    <property type="entry name" value="TPR-like_helical_dom_sf"/>
</dbReference>
<dbReference type="Pfam" id="PF13432">
    <property type="entry name" value="TPR_16"/>
    <property type="match status" value="2"/>
</dbReference>
<proteinExistence type="predicted"/>
<dbReference type="SUPFAM" id="SSF48452">
    <property type="entry name" value="TPR-like"/>
    <property type="match status" value="4"/>
</dbReference>
<keyword evidence="6" id="KW-1185">Reference proteome</keyword>